<keyword evidence="1" id="KW-0732">Signal</keyword>
<evidence type="ECO:0000313" key="2">
    <source>
        <dbReference type="EMBL" id="KAG0577224.1"/>
    </source>
</evidence>
<evidence type="ECO:0000256" key="1">
    <source>
        <dbReference type="SAM" id="SignalP"/>
    </source>
</evidence>
<proteinExistence type="predicted"/>
<protein>
    <submittedName>
        <fullName evidence="2">Uncharacterized protein</fullName>
    </submittedName>
</protein>
<gene>
    <name evidence="2" type="ORF">KC19_5G140700</name>
</gene>
<feature type="signal peptide" evidence="1">
    <location>
        <begin position="1"/>
        <end position="22"/>
    </location>
</feature>
<name>A0A8T0I1A1_CERPU</name>
<evidence type="ECO:0000313" key="3">
    <source>
        <dbReference type="Proteomes" id="UP000822688"/>
    </source>
</evidence>
<dbReference type="Proteomes" id="UP000822688">
    <property type="component" value="Chromosome 5"/>
</dbReference>
<sequence length="61" mass="6558">MGQKRREISTLQLWLMITLTVTLPPQEWGKGQTQMLQAGLPGYFCGGGMDGSGSASDKGLE</sequence>
<keyword evidence="3" id="KW-1185">Reference proteome</keyword>
<comment type="caution">
    <text evidence="2">The sequence shown here is derived from an EMBL/GenBank/DDBJ whole genome shotgun (WGS) entry which is preliminary data.</text>
</comment>
<reference evidence="2" key="1">
    <citation type="submission" date="2020-06" db="EMBL/GenBank/DDBJ databases">
        <title>WGS assembly of Ceratodon purpureus strain R40.</title>
        <authorList>
            <person name="Carey S.B."/>
            <person name="Jenkins J."/>
            <person name="Shu S."/>
            <person name="Lovell J.T."/>
            <person name="Sreedasyam A."/>
            <person name="Maumus F."/>
            <person name="Tiley G.P."/>
            <person name="Fernandez-Pozo N."/>
            <person name="Barry K."/>
            <person name="Chen C."/>
            <person name="Wang M."/>
            <person name="Lipzen A."/>
            <person name="Daum C."/>
            <person name="Saski C.A."/>
            <person name="Payton A.C."/>
            <person name="Mcbreen J.C."/>
            <person name="Conrad R.E."/>
            <person name="Kollar L.M."/>
            <person name="Olsson S."/>
            <person name="Huttunen S."/>
            <person name="Landis J.B."/>
            <person name="Wickett N.J."/>
            <person name="Johnson M.G."/>
            <person name="Rensing S.A."/>
            <person name="Grimwood J."/>
            <person name="Schmutz J."/>
            <person name="Mcdaniel S.F."/>
        </authorList>
    </citation>
    <scope>NUCLEOTIDE SEQUENCE</scope>
    <source>
        <strain evidence="2">R40</strain>
    </source>
</reference>
<dbReference type="AlphaFoldDB" id="A0A8T0I1A1"/>
<accession>A0A8T0I1A1</accession>
<organism evidence="2 3">
    <name type="scientific">Ceratodon purpureus</name>
    <name type="common">Fire moss</name>
    <name type="synonym">Dicranum purpureum</name>
    <dbReference type="NCBI Taxonomy" id="3225"/>
    <lineage>
        <taxon>Eukaryota</taxon>
        <taxon>Viridiplantae</taxon>
        <taxon>Streptophyta</taxon>
        <taxon>Embryophyta</taxon>
        <taxon>Bryophyta</taxon>
        <taxon>Bryophytina</taxon>
        <taxon>Bryopsida</taxon>
        <taxon>Dicranidae</taxon>
        <taxon>Pseudoditrichales</taxon>
        <taxon>Ditrichaceae</taxon>
        <taxon>Ceratodon</taxon>
    </lineage>
</organism>
<feature type="chain" id="PRO_5035921747" evidence="1">
    <location>
        <begin position="23"/>
        <end position="61"/>
    </location>
</feature>
<dbReference type="EMBL" id="CM026425">
    <property type="protein sequence ID" value="KAG0577224.1"/>
    <property type="molecule type" value="Genomic_DNA"/>
</dbReference>